<reference evidence="2" key="1">
    <citation type="submission" date="2020-05" db="EMBL/GenBank/DDBJ databases">
        <authorList>
            <person name="Chiriac C."/>
            <person name="Salcher M."/>
            <person name="Ghai R."/>
            <person name="Kavagutti S V."/>
        </authorList>
    </citation>
    <scope>NUCLEOTIDE SEQUENCE</scope>
</reference>
<keyword evidence="1" id="KW-0378">Hydrolase</keyword>
<dbReference type="Gene3D" id="3.75.10.10">
    <property type="entry name" value="L-arginine/glycine Amidinotransferase, Chain A"/>
    <property type="match status" value="1"/>
</dbReference>
<dbReference type="Pfam" id="PF04371">
    <property type="entry name" value="PAD_porph"/>
    <property type="match status" value="1"/>
</dbReference>
<dbReference type="PANTHER" id="PTHR31377:SF0">
    <property type="entry name" value="AGMATINE DEIMINASE-RELATED"/>
    <property type="match status" value="1"/>
</dbReference>
<dbReference type="AlphaFoldDB" id="A0A6J5YX94"/>
<dbReference type="EMBL" id="CAESAJ010000035">
    <property type="protein sequence ID" value="CAB4334824.1"/>
    <property type="molecule type" value="Genomic_DNA"/>
</dbReference>
<evidence type="ECO:0000256" key="1">
    <source>
        <dbReference type="ARBA" id="ARBA00022801"/>
    </source>
</evidence>
<accession>A0A6J5YX94</accession>
<proteinExistence type="predicted"/>
<dbReference type="InterPro" id="IPR007466">
    <property type="entry name" value="Peptidyl-Arg-deiminase_porph"/>
</dbReference>
<gene>
    <name evidence="2" type="ORF">UFOPK3770_00484</name>
</gene>
<dbReference type="PANTHER" id="PTHR31377">
    <property type="entry name" value="AGMATINE DEIMINASE-RELATED"/>
    <property type="match status" value="1"/>
</dbReference>
<dbReference type="SUPFAM" id="SSF55909">
    <property type="entry name" value="Pentein"/>
    <property type="match status" value="1"/>
</dbReference>
<sequence>MPAEWERHERTWMAWPAAGYMGTSVVDSTIEDAYAAWSNVANVIVRFEPVTMVVDPRDVDIATEWLSPEVELLEAMLDDAWMRDMGPTFVRDDSGKIQAIDWVFNGWGAQHWAKWDHDAEIAPVVIQSAGVPLVASPLVNEGGGIHVNGAGMLLATRTVQFDPHRNPEATQESVEQEFARTLGATSVIWIERGLTRDYEDFGTRGHVDIVACFSDENTILYHDQQDSNHPDFAVTAQVRATLGRTGLKLIAVPAPKTIKDEHGFTDYSYINHYVCNGAVILCAFDDPNDEVAQEIMSKAYPNREIVLVDAREIFARGGGIHCITQQQPAE</sequence>
<name>A0A6J5YX94_9ZZZZ</name>
<dbReference type="GO" id="GO:0009446">
    <property type="term" value="P:putrescine biosynthetic process"/>
    <property type="evidence" value="ECO:0007669"/>
    <property type="project" value="InterPro"/>
</dbReference>
<organism evidence="2">
    <name type="scientific">freshwater metagenome</name>
    <dbReference type="NCBI Taxonomy" id="449393"/>
    <lineage>
        <taxon>unclassified sequences</taxon>
        <taxon>metagenomes</taxon>
        <taxon>ecological metagenomes</taxon>
    </lineage>
</organism>
<protein>
    <submittedName>
        <fullName evidence="2">Unannotated protein</fullName>
    </submittedName>
</protein>
<dbReference type="GO" id="GO:0047632">
    <property type="term" value="F:agmatine deiminase activity"/>
    <property type="evidence" value="ECO:0007669"/>
    <property type="project" value="TreeGrafter"/>
</dbReference>
<evidence type="ECO:0000313" key="2">
    <source>
        <dbReference type="EMBL" id="CAB4334824.1"/>
    </source>
</evidence>
<dbReference type="GO" id="GO:0004668">
    <property type="term" value="F:protein-arginine deiminase activity"/>
    <property type="evidence" value="ECO:0007669"/>
    <property type="project" value="InterPro"/>
</dbReference>